<feature type="region of interest" description="Disordered" evidence="1">
    <location>
        <begin position="18"/>
        <end position="40"/>
    </location>
</feature>
<keyword evidence="2" id="KW-1133">Transmembrane helix</keyword>
<reference evidence="3" key="1">
    <citation type="journal article" date="2013" name="Genetics">
        <title>The draft genome and transcriptome of Panagrellus redivivus are shaped by the harsh demands of a free-living lifestyle.</title>
        <authorList>
            <person name="Srinivasan J."/>
            <person name="Dillman A.R."/>
            <person name="Macchietto M.G."/>
            <person name="Heikkinen L."/>
            <person name="Lakso M."/>
            <person name="Fracchia K.M."/>
            <person name="Antoshechkin I."/>
            <person name="Mortazavi A."/>
            <person name="Wong G."/>
            <person name="Sternberg P.W."/>
        </authorList>
    </citation>
    <scope>NUCLEOTIDE SEQUENCE [LARGE SCALE GENOMIC DNA]</scope>
    <source>
        <strain evidence="3">MT8872</strain>
    </source>
</reference>
<feature type="transmembrane region" description="Helical" evidence="2">
    <location>
        <begin position="54"/>
        <end position="72"/>
    </location>
</feature>
<sequence length="138" mass="14968">MKAEYCMTQRWQTVVVGDGSGSVPTSGRSPDKADMASGCASGRMKPKRMMMMRMMMALAVALTMPSSTYTYMQLFLKGKGGSLLGCHPQRAWTLLGRPEAPSHNLHCNMKRKFEACLMVMGGLPSRQLTNARSVGGGS</sequence>
<keyword evidence="2" id="KW-0472">Membrane</keyword>
<name>A0A7E4W4K6_PANRE</name>
<proteinExistence type="predicted"/>
<keyword evidence="3" id="KW-1185">Reference proteome</keyword>
<evidence type="ECO:0000256" key="1">
    <source>
        <dbReference type="SAM" id="MobiDB-lite"/>
    </source>
</evidence>
<evidence type="ECO:0000313" key="3">
    <source>
        <dbReference type="Proteomes" id="UP000492821"/>
    </source>
</evidence>
<protein>
    <submittedName>
        <fullName evidence="4">Secreted protein</fullName>
    </submittedName>
</protein>
<dbReference type="Proteomes" id="UP000492821">
    <property type="component" value="Unassembled WGS sequence"/>
</dbReference>
<organism evidence="3 4">
    <name type="scientific">Panagrellus redivivus</name>
    <name type="common">Microworm</name>
    <dbReference type="NCBI Taxonomy" id="6233"/>
    <lineage>
        <taxon>Eukaryota</taxon>
        <taxon>Metazoa</taxon>
        <taxon>Ecdysozoa</taxon>
        <taxon>Nematoda</taxon>
        <taxon>Chromadorea</taxon>
        <taxon>Rhabditida</taxon>
        <taxon>Tylenchina</taxon>
        <taxon>Panagrolaimomorpha</taxon>
        <taxon>Panagrolaimoidea</taxon>
        <taxon>Panagrolaimidae</taxon>
        <taxon>Panagrellus</taxon>
    </lineage>
</organism>
<dbReference type="WBParaSite" id="Pan_g6361.t1">
    <property type="protein sequence ID" value="Pan_g6361.t1"/>
    <property type="gene ID" value="Pan_g6361"/>
</dbReference>
<evidence type="ECO:0000256" key="2">
    <source>
        <dbReference type="SAM" id="Phobius"/>
    </source>
</evidence>
<reference evidence="4" key="2">
    <citation type="submission" date="2020-10" db="UniProtKB">
        <authorList>
            <consortium name="WormBaseParasite"/>
        </authorList>
    </citation>
    <scope>IDENTIFICATION</scope>
</reference>
<keyword evidence="2" id="KW-0812">Transmembrane</keyword>
<evidence type="ECO:0000313" key="4">
    <source>
        <dbReference type="WBParaSite" id="Pan_g6361.t1"/>
    </source>
</evidence>
<dbReference type="AlphaFoldDB" id="A0A7E4W4K6"/>
<accession>A0A7E4W4K6</accession>